<dbReference type="Pfam" id="PF13458">
    <property type="entry name" value="Peripla_BP_6"/>
    <property type="match status" value="1"/>
</dbReference>
<feature type="signal peptide" evidence="3">
    <location>
        <begin position="1"/>
        <end position="27"/>
    </location>
</feature>
<dbReference type="CDD" id="cd06340">
    <property type="entry name" value="PBP1_ABC_ligand_binding-like"/>
    <property type="match status" value="1"/>
</dbReference>
<dbReference type="AlphaFoldDB" id="A0A5K7ZG17"/>
<feature type="domain" description="Leucine-binding protein" evidence="4">
    <location>
        <begin position="31"/>
        <end position="376"/>
    </location>
</feature>
<dbReference type="RefSeq" id="WP_173179018.1">
    <property type="nucleotide sequence ID" value="NZ_AP021876.1"/>
</dbReference>
<dbReference type="PANTHER" id="PTHR30483">
    <property type="entry name" value="LEUCINE-SPECIFIC-BINDING PROTEIN"/>
    <property type="match status" value="1"/>
</dbReference>
<dbReference type="InterPro" id="IPR028081">
    <property type="entry name" value="Leu-bd"/>
</dbReference>
<accession>A0A5K7ZG17</accession>
<dbReference type="InterPro" id="IPR051010">
    <property type="entry name" value="BCAA_transport"/>
</dbReference>
<gene>
    <name evidence="5" type="ORF">DSCO28_04620</name>
</gene>
<dbReference type="PANTHER" id="PTHR30483:SF37">
    <property type="entry name" value="ABC TRANSPORTER SUBSTRATE-BINDING PROTEIN"/>
    <property type="match status" value="1"/>
</dbReference>
<organism evidence="5 6">
    <name type="scientific">Desulfosarcina ovata subsp. sediminis</name>
    <dbReference type="NCBI Taxonomy" id="885957"/>
    <lineage>
        <taxon>Bacteria</taxon>
        <taxon>Pseudomonadati</taxon>
        <taxon>Thermodesulfobacteriota</taxon>
        <taxon>Desulfobacteria</taxon>
        <taxon>Desulfobacterales</taxon>
        <taxon>Desulfosarcinaceae</taxon>
        <taxon>Desulfosarcina</taxon>
    </lineage>
</organism>
<proteinExistence type="inferred from homology"/>
<dbReference type="Gene3D" id="3.40.50.2300">
    <property type="match status" value="2"/>
</dbReference>
<evidence type="ECO:0000313" key="5">
    <source>
        <dbReference type="EMBL" id="BBO79896.1"/>
    </source>
</evidence>
<evidence type="ECO:0000256" key="1">
    <source>
        <dbReference type="ARBA" id="ARBA00010062"/>
    </source>
</evidence>
<dbReference type="SUPFAM" id="SSF53822">
    <property type="entry name" value="Periplasmic binding protein-like I"/>
    <property type="match status" value="1"/>
</dbReference>
<evidence type="ECO:0000256" key="3">
    <source>
        <dbReference type="SAM" id="SignalP"/>
    </source>
</evidence>
<evidence type="ECO:0000256" key="2">
    <source>
        <dbReference type="ARBA" id="ARBA00022729"/>
    </source>
</evidence>
<dbReference type="EMBL" id="AP021876">
    <property type="protein sequence ID" value="BBO79896.1"/>
    <property type="molecule type" value="Genomic_DNA"/>
</dbReference>
<reference evidence="5 6" key="1">
    <citation type="submission" date="2019-11" db="EMBL/GenBank/DDBJ databases">
        <title>Comparative genomics of hydrocarbon-degrading Desulfosarcina strains.</title>
        <authorList>
            <person name="Watanabe M."/>
            <person name="Kojima H."/>
            <person name="Fukui M."/>
        </authorList>
    </citation>
    <scope>NUCLEOTIDE SEQUENCE [LARGE SCALE GENOMIC DNA]</scope>
    <source>
        <strain evidence="5 6">28bB2T</strain>
    </source>
</reference>
<evidence type="ECO:0000313" key="6">
    <source>
        <dbReference type="Proteomes" id="UP000425960"/>
    </source>
</evidence>
<feature type="chain" id="PRO_5024439467" evidence="3">
    <location>
        <begin position="28"/>
        <end position="413"/>
    </location>
</feature>
<evidence type="ECO:0000259" key="4">
    <source>
        <dbReference type="Pfam" id="PF13458"/>
    </source>
</evidence>
<sequence>MQKVMKFSSTLLLAAAMVMAVFSIGSAQTGEINVGILLPLSGPAAPIGVNSLNGHKMAVEEINASGGIPTLDGATIKLVVADSGGDPKNGLTQAERLITQDNVVTIMGAFQSSVTYPSTQVAEKYEIPYIVPSSYKPEITERGFKYTFRLCLTTDLAGREQIEFIDRMGKLSGKTVKTLGLLYENSDWGVSSAALWKKYAEKYGLEVVMDEAYPANSATLDPVVRKIKRHKPDALLFASYTSDAILLAKGIAQQKINPMVYMGTAGGHADPVFIQNVKDASNYYFDMAETSPDIDLPIARETNAKYKKLYGEDMSDDCIKCYTATYVLAKAIEIAGTTNPKDIRRVLANIKMIPGQKGIITPYGVEFDEKGQNKHARGVFVQTLNQKRVVVYPSELALPGANIVWPTPTWQER</sequence>
<protein>
    <submittedName>
        <fullName evidence="5">Amino acid ABC transporter substrate-binding protein</fullName>
    </submittedName>
</protein>
<dbReference type="InterPro" id="IPR028082">
    <property type="entry name" value="Peripla_BP_I"/>
</dbReference>
<name>A0A5K7ZG17_9BACT</name>
<dbReference type="Proteomes" id="UP000425960">
    <property type="component" value="Chromosome"/>
</dbReference>
<keyword evidence="2 3" id="KW-0732">Signal</keyword>
<dbReference type="KEGG" id="dov:DSCO28_04620"/>
<comment type="similarity">
    <text evidence="1">Belongs to the leucine-binding protein family.</text>
</comment>